<keyword evidence="8" id="KW-1185">Reference proteome</keyword>
<dbReference type="Gene3D" id="3.30.465.10">
    <property type="match status" value="1"/>
</dbReference>
<dbReference type="GO" id="GO:0016491">
    <property type="term" value="F:oxidoreductase activity"/>
    <property type="evidence" value="ECO:0007669"/>
    <property type="project" value="UniProtKB-KW"/>
</dbReference>
<feature type="non-terminal residue" evidence="7">
    <location>
        <position position="1"/>
    </location>
</feature>
<evidence type="ECO:0000259" key="6">
    <source>
        <dbReference type="PROSITE" id="PS51387"/>
    </source>
</evidence>
<feature type="non-terminal residue" evidence="7">
    <location>
        <position position="170"/>
    </location>
</feature>
<evidence type="ECO:0000256" key="4">
    <source>
        <dbReference type="ARBA" id="ARBA00022827"/>
    </source>
</evidence>
<dbReference type="Pfam" id="PF01565">
    <property type="entry name" value="FAD_binding_4"/>
    <property type="match status" value="1"/>
</dbReference>
<evidence type="ECO:0000256" key="1">
    <source>
        <dbReference type="ARBA" id="ARBA00001974"/>
    </source>
</evidence>
<sequence>GIQISVRQMNHIERDLENNVATVGGGVIVAEFIDALWKAGKRTATGNCDCVGMMGAGLGGGHGRHQGLHGLLSENIVSAELVNAEGSLRTVSPTELPELYWALRGAGHDFGVVVEAKLKIYDQQDADLWTNADYYYSDKDLETVFAFLEAYRDVQPPEMTLFASFTNNVD</sequence>
<dbReference type="InterPro" id="IPR050416">
    <property type="entry name" value="FAD-linked_Oxidoreductase"/>
</dbReference>
<name>A0A5J5EGL8_9PEZI</name>
<keyword evidence="4" id="KW-0274">FAD</keyword>
<dbReference type="InterPro" id="IPR016169">
    <property type="entry name" value="FAD-bd_PCMH_sub2"/>
</dbReference>
<dbReference type="GO" id="GO:0071949">
    <property type="term" value="F:FAD binding"/>
    <property type="evidence" value="ECO:0007669"/>
    <property type="project" value="InterPro"/>
</dbReference>
<dbReference type="SUPFAM" id="SSF56176">
    <property type="entry name" value="FAD-binding/transporter-associated domain-like"/>
    <property type="match status" value="1"/>
</dbReference>
<evidence type="ECO:0000256" key="5">
    <source>
        <dbReference type="ARBA" id="ARBA00023002"/>
    </source>
</evidence>
<dbReference type="InterPro" id="IPR036318">
    <property type="entry name" value="FAD-bd_PCMH-like_sf"/>
</dbReference>
<dbReference type="EMBL" id="VXIS01000340">
    <property type="protein sequence ID" value="KAA8894434.1"/>
    <property type="molecule type" value="Genomic_DNA"/>
</dbReference>
<dbReference type="Gene3D" id="3.40.462.20">
    <property type="match status" value="1"/>
</dbReference>
<dbReference type="PANTHER" id="PTHR42973:SF9">
    <property type="entry name" value="FAD-BINDING PCMH-TYPE DOMAIN-CONTAINING PROTEIN-RELATED"/>
    <property type="match status" value="1"/>
</dbReference>
<dbReference type="OrthoDB" id="415825at2759"/>
<dbReference type="PROSITE" id="PS51387">
    <property type="entry name" value="FAD_PCMH"/>
    <property type="match status" value="1"/>
</dbReference>
<comment type="cofactor">
    <cofactor evidence="1">
        <name>FAD</name>
        <dbReference type="ChEBI" id="CHEBI:57692"/>
    </cofactor>
</comment>
<protein>
    <recommendedName>
        <fullName evidence="6">FAD-binding PCMH-type domain-containing protein</fullName>
    </recommendedName>
</protein>
<dbReference type="InterPro" id="IPR016166">
    <property type="entry name" value="FAD-bd_PCMH"/>
</dbReference>
<proteinExistence type="inferred from homology"/>
<comment type="caution">
    <text evidence="7">The sequence shown here is derived from an EMBL/GenBank/DDBJ whole genome shotgun (WGS) entry which is preliminary data.</text>
</comment>
<feature type="domain" description="FAD-binding PCMH-type" evidence="6">
    <location>
        <begin position="1"/>
        <end position="123"/>
    </location>
</feature>
<keyword evidence="5" id="KW-0560">Oxidoreductase</keyword>
<dbReference type="InterPro" id="IPR006094">
    <property type="entry name" value="Oxid_FAD_bind_N"/>
</dbReference>
<evidence type="ECO:0000256" key="2">
    <source>
        <dbReference type="ARBA" id="ARBA00005466"/>
    </source>
</evidence>
<gene>
    <name evidence="7" type="ORF">FN846DRAFT_761678</name>
</gene>
<evidence type="ECO:0000256" key="3">
    <source>
        <dbReference type="ARBA" id="ARBA00022630"/>
    </source>
</evidence>
<comment type="similarity">
    <text evidence="2">Belongs to the oxygen-dependent FAD-linked oxidoreductase family.</text>
</comment>
<dbReference type="InParanoid" id="A0A5J5EGL8"/>
<keyword evidence="3" id="KW-0285">Flavoprotein</keyword>
<reference evidence="7 8" key="1">
    <citation type="submission" date="2019-09" db="EMBL/GenBank/DDBJ databases">
        <title>Draft genome of the ectomycorrhizal ascomycete Sphaerosporella brunnea.</title>
        <authorList>
            <consortium name="DOE Joint Genome Institute"/>
            <person name="Benucci G.M."/>
            <person name="Marozzi G."/>
            <person name="Antonielli L."/>
            <person name="Sanchez S."/>
            <person name="Marco P."/>
            <person name="Wang X."/>
            <person name="Falini L.B."/>
            <person name="Barry K."/>
            <person name="Haridas S."/>
            <person name="Lipzen A."/>
            <person name="Labutti K."/>
            <person name="Grigoriev I.V."/>
            <person name="Murat C."/>
            <person name="Martin F."/>
            <person name="Albertini E."/>
            <person name="Donnini D."/>
            <person name="Bonito G."/>
        </authorList>
    </citation>
    <scope>NUCLEOTIDE SEQUENCE [LARGE SCALE GENOMIC DNA]</scope>
    <source>
        <strain evidence="7 8">Sb_GMNB300</strain>
    </source>
</reference>
<accession>A0A5J5EGL8</accession>
<evidence type="ECO:0000313" key="8">
    <source>
        <dbReference type="Proteomes" id="UP000326924"/>
    </source>
</evidence>
<dbReference type="PANTHER" id="PTHR42973">
    <property type="entry name" value="BINDING OXIDOREDUCTASE, PUTATIVE (AFU_ORTHOLOGUE AFUA_1G17690)-RELATED"/>
    <property type="match status" value="1"/>
</dbReference>
<dbReference type="Proteomes" id="UP000326924">
    <property type="component" value="Unassembled WGS sequence"/>
</dbReference>
<dbReference type="AlphaFoldDB" id="A0A5J5EGL8"/>
<evidence type="ECO:0000313" key="7">
    <source>
        <dbReference type="EMBL" id="KAA8894434.1"/>
    </source>
</evidence>
<organism evidence="7 8">
    <name type="scientific">Sphaerosporella brunnea</name>
    <dbReference type="NCBI Taxonomy" id="1250544"/>
    <lineage>
        <taxon>Eukaryota</taxon>
        <taxon>Fungi</taxon>
        <taxon>Dikarya</taxon>
        <taxon>Ascomycota</taxon>
        <taxon>Pezizomycotina</taxon>
        <taxon>Pezizomycetes</taxon>
        <taxon>Pezizales</taxon>
        <taxon>Pyronemataceae</taxon>
        <taxon>Sphaerosporella</taxon>
    </lineage>
</organism>